<dbReference type="SMART" id="SM00028">
    <property type="entry name" value="TPR"/>
    <property type="match status" value="8"/>
</dbReference>
<dbReference type="GO" id="GO:0016567">
    <property type="term" value="P:protein ubiquitination"/>
    <property type="evidence" value="ECO:0007669"/>
    <property type="project" value="TreeGrafter"/>
</dbReference>
<feature type="repeat" description="TPR" evidence="3">
    <location>
        <begin position="671"/>
        <end position="704"/>
    </location>
</feature>
<reference evidence="5" key="1">
    <citation type="journal article" date="2021" name="Nat. Commun.">
        <title>Genetic determinants of endophytism in the Arabidopsis root mycobiome.</title>
        <authorList>
            <person name="Mesny F."/>
            <person name="Miyauchi S."/>
            <person name="Thiergart T."/>
            <person name="Pickel B."/>
            <person name="Atanasova L."/>
            <person name="Karlsson M."/>
            <person name="Huettel B."/>
            <person name="Barry K.W."/>
            <person name="Haridas S."/>
            <person name="Chen C."/>
            <person name="Bauer D."/>
            <person name="Andreopoulos W."/>
            <person name="Pangilinan J."/>
            <person name="LaButti K."/>
            <person name="Riley R."/>
            <person name="Lipzen A."/>
            <person name="Clum A."/>
            <person name="Drula E."/>
            <person name="Henrissat B."/>
            <person name="Kohler A."/>
            <person name="Grigoriev I.V."/>
            <person name="Martin F.M."/>
            <person name="Hacquard S."/>
        </authorList>
    </citation>
    <scope>NUCLEOTIDE SEQUENCE</scope>
    <source>
        <strain evidence="5">MPI-SDFR-AT-0117</strain>
    </source>
</reference>
<dbReference type="GO" id="GO:0005737">
    <property type="term" value="C:cytoplasm"/>
    <property type="evidence" value="ECO:0007669"/>
    <property type="project" value="TreeGrafter"/>
</dbReference>
<dbReference type="SUPFAM" id="SSF48452">
    <property type="entry name" value="TPR-like"/>
    <property type="match status" value="3"/>
</dbReference>
<dbReference type="InterPro" id="IPR019734">
    <property type="entry name" value="TPR_rpt"/>
</dbReference>
<dbReference type="GO" id="GO:0031145">
    <property type="term" value="P:anaphase-promoting complex-dependent catabolic process"/>
    <property type="evidence" value="ECO:0007669"/>
    <property type="project" value="TreeGrafter"/>
</dbReference>
<dbReference type="OrthoDB" id="329563at2759"/>
<comment type="similarity">
    <text evidence="2">Belongs to the APC3/CDC27 family.</text>
</comment>
<dbReference type="Pfam" id="PF13432">
    <property type="entry name" value="TPR_16"/>
    <property type="match status" value="1"/>
</dbReference>
<dbReference type="GO" id="GO:0051301">
    <property type="term" value="P:cell division"/>
    <property type="evidence" value="ECO:0007669"/>
    <property type="project" value="TreeGrafter"/>
</dbReference>
<protein>
    <submittedName>
        <fullName evidence="5">Uncharacterized protein</fullName>
    </submittedName>
</protein>
<dbReference type="GO" id="GO:0005680">
    <property type="term" value="C:anaphase-promoting complex"/>
    <property type="evidence" value="ECO:0007669"/>
    <property type="project" value="UniProtKB-ARBA"/>
</dbReference>
<dbReference type="PROSITE" id="PS50005">
    <property type="entry name" value="TPR"/>
    <property type="match status" value="6"/>
</dbReference>
<comment type="caution">
    <text evidence="5">The sequence shown here is derived from an EMBL/GenBank/DDBJ whole genome shotgun (WGS) entry which is preliminary data.</text>
</comment>
<proteinExistence type="inferred from homology"/>
<keyword evidence="6" id="KW-1185">Reference proteome</keyword>
<feature type="repeat" description="TPR" evidence="3">
    <location>
        <begin position="637"/>
        <end position="670"/>
    </location>
</feature>
<feature type="repeat" description="TPR" evidence="3">
    <location>
        <begin position="127"/>
        <end position="160"/>
    </location>
</feature>
<organism evidence="5 6">
    <name type="scientific">Plectosphaerella plurivora</name>
    <dbReference type="NCBI Taxonomy" id="936078"/>
    <lineage>
        <taxon>Eukaryota</taxon>
        <taxon>Fungi</taxon>
        <taxon>Dikarya</taxon>
        <taxon>Ascomycota</taxon>
        <taxon>Pezizomycotina</taxon>
        <taxon>Sordariomycetes</taxon>
        <taxon>Hypocreomycetidae</taxon>
        <taxon>Glomerellales</taxon>
        <taxon>Plectosphaerellaceae</taxon>
        <taxon>Plectosphaerella</taxon>
    </lineage>
</organism>
<evidence type="ECO:0000256" key="4">
    <source>
        <dbReference type="SAM" id="MobiDB-lite"/>
    </source>
</evidence>
<dbReference type="EMBL" id="JAGSXJ010000003">
    <property type="protein sequence ID" value="KAH6694032.1"/>
    <property type="molecule type" value="Genomic_DNA"/>
</dbReference>
<accession>A0A9P8VKI8</accession>
<sequence length="829" mass="92051">MAPSSTAISSLLRQTIYYHLDNSSHDNALFFAEKLAAQDPKASESTHLLALCHLRLGDSRSAYDFSRQSACRSANLGAIWVFAQSCLHLERYREGIAVLEKSRDRWVGRSHLGKHTASARSLLPDEAAILSLLGKLYRLYGDQKRAAECFENSLKANPFMWDAFQALCDMGVSVKPGMFRSSDMLVQAFDHESGAEAKEQPMAPFPESQVRPTKASMRNALDSTDPFELQRPVHHDMVYTQAVPSIETEENDFMTKITAARTRLAQPVLTTTVPDGLETPPGVIAVPEVHRPNMVADHAAPQAPLRRTRTAHVADGPAIEVPPRMSYRIGTKRNARSQDKTQDQPPEVVPEPATALFRTSATAAERKRTVSGHPVQSRQPSEEPGAPQRRSARLNMFKPSLAKANSGAATIGATATRELKKARPPITRAFRPGSSGTNVGRVVSGNRNPRMEDHGMEVDHAETARVKEPAVTAAHPVMPRATTAELESVRVEEALKWIMELLRKLASGYFASSQFRCQDALQSLLSLPRSQQDTPWVLARLGRAHYEQAAYAEAEKYFRRLRVMAPSRHEDMEVYSTILWHLKRETDLSFLAHDLLDAAWQSPQAWCAIGNSWSLARDPDQALRSFKRATQLDPKFAYAFTLQGHEHVANEEYEKALGAYRQAISADHRHYNAYYGIGKVHQKLGNYEKAKIHFQSASIINPTNAVLICCVGDVHEKQKQVGLALQAFTKATELAPRAAQTRYKKARALLAVGQLDAAQKELLILKDLAPDEASVHFLLGKMYVRNGDAQSATRHFTVAVALDPKASQQVKDAMESLEDEMGMEDSMMT</sequence>
<feature type="repeat" description="TPR" evidence="3">
    <location>
        <begin position="603"/>
        <end position="636"/>
    </location>
</feature>
<feature type="repeat" description="TPR" evidence="3">
    <location>
        <begin position="535"/>
        <end position="568"/>
    </location>
</feature>
<evidence type="ECO:0000313" key="5">
    <source>
        <dbReference type="EMBL" id="KAH6694032.1"/>
    </source>
</evidence>
<evidence type="ECO:0000256" key="3">
    <source>
        <dbReference type="PROSITE-ProRule" id="PRU00339"/>
    </source>
</evidence>
<dbReference type="Pfam" id="PF13414">
    <property type="entry name" value="TPR_11"/>
    <property type="match status" value="1"/>
</dbReference>
<feature type="region of interest" description="Disordered" evidence="4">
    <location>
        <begin position="324"/>
        <end position="390"/>
    </location>
</feature>
<dbReference type="InterPro" id="IPR011990">
    <property type="entry name" value="TPR-like_helical_dom_sf"/>
</dbReference>
<dbReference type="Gene3D" id="1.25.40.10">
    <property type="entry name" value="Tetratricopeptide repeat domain"/>
    <property type="match status" value="4"/>
</dbReference>
<dbReference type="GO" id="GO:0007091">
    <property type="term" value="P:metaphase/anaphase transition of mitotic cell cycle"/>
    <property type="evidence" value="ECO:0007669"/>
    <property type="project" value="TreeGrafter"/>
</dbReference>
<dbReference type="AlphaFoldDB" id="A0A9P8VKI8"/>
<evidence type="ECO:0000256" key="2">
    <source>
        <dbReference type="ARBA" id="ARBA00038210"/>
    </source>
</evidence>
<feature type="region of interest" description="Disordered" evidence="4">
    <location>
        <begin position="427"/>
        <end position="453"/>
    </location>
</feature>
<dbReference type="Pfam" id="PF12895">
    <property type="entry name" value="ANAPC3"/>
    <property type="match status" value="1"/>
</dbReference>
<dbReference type="PANTHER" id="PTHR12558:SF13">
    <property type="entry name" value="CELL DIVISION CYCLE PROTEIN 27 HOMOLOG"/>
    <property type="match status" value="1"/>
</dbReference>
<feature type="repeat" description="TPR" evidence="3">
    <location>
        <begin position="773"/>
        <end position="806"/>
    </location>
</feature>
<evidence type="ECO:0000313" key="6">
    <source>
        <dbReference type="Proteomes" id="UP000770015"/>
    </source>
</evidence>
<evidence type="ECO:0000256" key="1">
    <source>
        <dbReference type="ARBA" id="ARBA00022803"/>
    </source>
</evidence>
<dbReference type="Proteomes" id="UP000770015">
    <property type="component" value="Unassembled WGS sequence"/>
</dbReference>
<keyword evidence="1 3" id="KW-0802">TPR repeat</keyword>
<dbReference type="PANTHER" id="PTHR12558">
    <property type="entry name" value="CELL DIVISION CYCLE 16,23,27"/>
    <property type="match status" value="1"/>
</dbReference>
<name>A0A9P8VKI8_9PEZI</name>
<gene>
    <name evidence="5" type="ORF">F5X68DRAFT_48580</name>
</gene>